<dbReference type="HAMAP" id="MF_02065">
    <property type="entry name" value="MltG"/>
    <property type="match status" value="1"/>
</dbReference>
<evidence type="ECO:0000256" key="6">
    <source>
        <dbReference type="ARBA" id="ARBA00023316"/>
    </source>
</evidence>
<dbReference type="NCBIfam" id="TIGR00247">
    <property type="entry name" value="endolytic transglycosylase MltG"/>
    <property type="match status" value="1"/>
</dbReference>
<dbReference type="Gene3D" id="3.30.1490.480">
    <property type="entry name" value="Endolytic murein transglycosylase"/>
    <property type="match status" value="2"/>
</dbReference>
<evidence type="ECO:0000256" key="3">
    <source>
        <dbReference type="ARBA" id="ARBA00022989"/>
    </source>
</evidence>
<dbReference type="GO" id="GO:0008932">
    <property type="term" value="F:lytic endotransglycosylase activity"/>
    <property type="evidence" value="ECO:0007669"/>
    <property type="project" value="UniProtKB-UniRule"/>
</dbReference>
<accession>A0AAU0UPZ8</accession>
<dbReference type="AlphaFoldDB" id="A0AAU0UPZ8"/>
<dbReference type="Pfam" id="PF02618">
    <property type="entry name" value="YceG"/>
    <property type="match status" value="1"/>
</dbReference>
<keyword evidence="1 7" id="KW-1003">Cell membrane</keyword>
<keyword evidence="6 7" id="KW-0961">Cell wall biogenesis/degradation</keyword>
<keyword evidence="3 7" id="KW-1133">Transmembrane helix</keyword>
<dbReference type="CDD" id="cd08010">
    <property type="entry name" value="MltG_like"/>
    <property type="match status" value="1"/>
</dbReference>
<organism evidence="8 9">
    <name type="scientific">Metallumcola ferriviriculae</name>
    <dbReference type="NCBI Taxonomy" id="3039180"/>
    <lineage>
        <taxon>Bacteria</taxon>
        <taxon>Bacillati</taxon>
        <taxon>Bacillota</taxon>
        <taxon>Clostridia</taxon>
        <taxon>Neomoorellales</taxon>
        <taxon>Desulfitibacteraceae</taxon>
        <taxon>Metallumcola</taxon>
    </lineage>
</organism>
<comment type="catalytic activity">
    <reaction evidence="7">
        <text>a peptidoglycan chain = a peptidoglycan chain with N-acetyl-1,6-anhydromuramyl-[peptide] at the reducing end + a peptidoglycan chain with N-acetylglucosamine at the non-reducing end.</text>
        <dbReference type="EC" id="4.2.2.29"/>
    </reaction>
</comment>
<dbReference type="KEGG" id="dbc:MFMK1_003020"/>
<comment type="similarity">
    <text evidence="7">Belongs to the transglycosylase MltG family.</text>
</comment>
<dbReference type="GO" id="GO:0071555">
    <property type="term" value="P:cell wall organization"/>
    <property type="evidence" value="ECO:0007669"/>
    <property type="project" value="UniProtKB-KW"/>
</dbReference>
<evidence type="ECO:0000256" key="2">
    <source>
        <dbReference type="ARBA" id="ARBA00022692"/>
    </source>
</evidence>
<evidence type="ECO:0000313" key="9">
    <source>
        <dbReference type="Proteomes" id="UP001329915"/>
    </source>
</evidence>
<dbReference type="EC" id="4.2.2.29" evidence="7"/>
<dbReference type="GO" id="GO:0009252">
    <property type="term" value="P:peptidoglycan biosynthetic process"/>
    <property type="evidence" value="ECO:0007669"/>
    <property type="project" value="UniProtKB-UniRule"/>
</dbReference>
<name>A0AAU0UPZ8_9FIRM</name>
<protein>
    <recommendedName>
        <fullName evidence="7">Endolytic murein transglycosylase</fullName>
        <ecNumber evidence="7">4.2.2.29</ecNumber>
    </recommendedName>
    <alternativeName>
        <fullName evidence="7">Peptidoglycan lytic transglycosylase</fullName>
    </alternativeName>
    <alternativeName>
        <fullName evidence="7">Peptidoglycan polymerization terminase</fullName>
    </alternativeName>
</protein>
<keyword evidence="4 7" id="KW-0472">Membrane</keyword>
<keyword evidence="9" id="KW-1185">Reference proteome</keyword>
<dbReference type="Proteomes" id="UP001329915">
    <property type="component" value="Chromosome"/>
</dbReference>
<dbReference type="InterPro" id="IPR003770">
    <property type="entry name" value="MLTG-like"/>
</dbReference>
<sequence length="359" mass="40938">MSESSKTNIVEKDYDRREKTNRLKKLILGFVAIAVVLLLIFSGAGFYQVNKMMRPMTDGPSPSKVVFIPPQSSSNEIGKLLQKEGLIRHRLLFTVYARLHKLDTRLQAGEYEFSPSKSLPEIVNKITSGQVKTYSFTIPEGYTVDQIAALLSDKGFVDKEKFLYLVKEGDFDYSFIKGLPKNKHRLEGYLFPDTYQIPKGFGEREIINLMLRRFSEVFSEDWRERAKLMDLDIGDVVTMASLIEREAKQKVEQSTIASVISNRLERGMLLQLDATVQYALGEHKERVLFEDLEVESPYNTYKNVGLPPGPIASPGRSAIEAALYPADTDYFFYVAKPDGGHEFTKTLAEHNRAIRQYRH</sequence>
<evidence type="ECO:0000256" key="1">
    <source>
        <dbReference type="ARBA" id="ARBA00022475"/>
    </source>
</evidence>
<dbReference type="RefSeq" id="WP_366922556.1">
    <property type="nucleotide sequence ID" value="NZ_CP121694.1"/>
</dbReference>
<keyword evidence="2 7" id="KW-0812">Transmembrane</keyword>
<evidence type="ECO:0000256" key="5">
    <source>
        <dbReference type="ARBA" id="ARBA00023239"/>
    </source>
</evidence>
<comment type="function">
    <text evidence="7">Functions as a peptidoglycan terminase that cleaves nascent peptidoglycan strands endolytically to terminate their elongation.</text>
</comment>
<comment type="subcellular location">
    <subcellularLocation>
        <location evidence="7">Cell membrane</location>
        <topology evidence="7">Single-pass membrane protein</topology>
    </subcellularLocation>
</comment>
<dbReference type="PANTHER" id="PTHR30518">
    <property type="entry name" value="ENDOLYTIC MUREIN TRANSGLYCOSYLASE"/>
    <property type="match status" value="1"/>
</dbReference>
<feature type="transmembrane region" description="Helical" evidence="7">
    <location>
        <begin position="26"/>
        <end position="47"/>
    </location>
</feature>
<evidence type="ECO:0000313" key="8">
    <source>
        <dbReference type="EMBL" id="WRO23171.1"/>
    </source>
</evidence>
<feature type="site" description="Important for catalytic activity" evidence="7">
    <location>
        <position position="246"/>
    </location>
</feature>
<gene>
    <name evidence="7 8" type="primary">mltG</name>
    <name evidence="8" type="ORF">MFMK1_003020</name>
</gene>
<dbReference type="Gene3D" id="3.30.160.60">
    <property type="entry name" value="Classic Zinc Finger"/>
    <property type="match status" value="1"/>
</dbReference>
<evidence type="ECO:0000256" key="7">
    <source>
        <dbReference type="HAMAP-Rule" id="MF_02065"/>
    </source>
</evidence>
<evidence type="ECO:0000256" key="4">
    <source>
        <dbReference type="ARBA" id="ARBA00023136"/>
    </source>
</evidence>
<proteinExistence type="inferred from homology"/>
<dbReference type="EMBL" id="CP121694">
    <property type="protein sequence ID" value="WRO23171.1"/>
    <property type="molecule type" value="Genomic_DNA"/>
</dbReference>
<keyword evidence="5 7" id="KW-0456">Lyase</keyword>
<dbReference type="PANTHER" id="PTHR30518:SF2">
    <property type="entry name" value="ENDOLYTIC MUREIN TRANSGLYCOSYLASE"/>
    <property type="match status" value="1"/>
</dbReference>
<dbReference type="GO" id="GO:0005886">
    <property type="term" value="C:plasma membrane"/>
    <property type="evidence" value="ECO:0007669"/>
    <property type="project" value="UniProtKB-SubCell"/>
</dbReference>
<reference evidence="8 9" key="1">
    <citation type="submission" date="2023-04" db="EMBL/GenBank/DDBJ databases">
        <authorList>
            <person name="Hsu D."/>
        </authorList>
    </citation>
    <scope>NUCLEOTIDE SEQUENCE [LARGE SCALE GENOMIC DNA]</scope>
    <source>
        <strain evidence="8 9">MK1</strain>
    </source>
</reference>